<gene>
    <name evidence="2" type="ORF">ACFQ5P_19705</name>
</gene>
<evidence type="ECO:0000313" key="2">
    <source>
        <dbReference type="EMBL" id="MFD1483520.1"/>
    </source>
</evidence>
<organism evidence="2 3">
    <name type="scientific">Paracoccus nototheniae</name>
    <dbReference type="NCBI Taxonomy" id="2489002"/>
    <lineage>
        <taxon>Bacteria</taxon>
        <taxon>Pseudomonadati</taxon>
        <taxon>Pseudomonadota</taxon>
        <taxon>Alphaproteobacteria</taxon>
        <taxon>Rhodobacterales</taxon>
        <taxon>Paracoccaceae</taxon>
        <taxon>Paracoccus</taxon>
    </lineage>
</organism>
<name>A0ABW4E4W4_9RHOB</name>
<dbReference type="EMBL" id="JBHTOQ010000075">
    <property type="protein sequence ID" value="MFD1483520.1"/>
    <property type="molecule type" value="Genomic_DNA"/>
</dbReference>
<reference evidence="3" key="1">
    <citation type="journal article" date="2019" name="Int. J. Syst. Evol. Microbiol.">
        <title>The Global Catalogue of Microorganisms (GCM) 10K type strain sequencing project: providing services to taxonomists for standard genome sequencing and annotation.</title>
        <authorList>
            <consortium name="The Broad Institute Genomics Platform"/>
            <consortium name="The Broad Institute Genome Sequencing Center for Infectious Disease"/>
            <person name="Wu L."/>
            <person name="Ma J."/>
        </authorList>
    </citation>
    <scope>NUCLEOTIDE SEQUENCE [LARGE SCALE GENOMIC DNA]</scope>
    <source>
        <strain evidence="3">CCM 8875</strain>
    </source>
</reference>
<protein>
    <submittedName>
        <fullName evidence="2">Uncharacterized protein</fullName>
    </submittedName>
</protein>
<dbReference type="RefSeq" id="WP_131573801.1">
    <property type="nucleotide sequence ID" value="NZ_CBCSAJ010000129.1"/>
</dbReference>
<comment type="caution">
    <text evidence="2">The sequence shown here is derived from an EMBL/GenBank/DDBJ whole genome shotgun (WGS) entry which is preliminary data.</text>
</comment>
<evidence type="ECO:0000256" key="1">
    <source>
        <dbReference type="SAM" id="SignalP"/>
    </source>
</evidence>
<feature type="signal peptide" evidence="1">
    <location>
        <begin position="1"/>
        <end position="24"/>
    </location>
</feature>
<keyword evidence="3" id="KW-1185">Reference proteome</keyword>
<evidence type="ECO:0000313" key="3">
    <source>
        <dbReference type="Proteomes" id="UP001597302"/>
    </source>
</evidence>
<dbReference type="Proteomes" id="UP001597302">
    <property type="component" value="Unassembled WGS sequence"/>
</dbReference>
<keyword evidence="1" id="KW-0732">Signal</keyword>
<proteinExistence type="predicted"/>
<sequence>MQKTRVMVAGTAILLSFIATTPQAAAGWQETEWGMTQDEVQNAVPDVTPNDDRGKDALELRAELRSNYESSGINFEVSFLFASDQKLMRVDLTPLSDADCPKLERLIHAAYGTPEAEDKMELISNTKWRDAANSNLLSLVRLNQGICSLTYQAMPTVGATGGL</sequence>
<accession>A0ABW4E4W4</accession>
<feature type="chain" id="PRO_5045418951" evidence="1">
    <location>
        <begin position="25"/>
        <end position="163"/>
    </location>
</feature>